<dbReference type="PROSITE" id="PS50878">
    <property type="entry name" value="RT_POL"/>
    <property type="match status" value="1"/>
</dbReference>
<dbReference type="EMBL" id="AAZF01000001">
    <property type="protein sequence ID" value="EDJ93843.1"/>
    <property type="molecule type" value="Genomic_DNA"/>
</dbReference>
<dbReference type="Pfam" id="PF00078">
    <property type="entry name" value="RVT_1"/>
    <property type="match status" value="1"/>
</dbReference>
<dbReference type="CDD" id="cd01646">
    <property type="entry name" value="RT_Bac_retron_I"/>
    <property type="match status" value="1"/>
</dbReference>
<evidence type="ECO:0000259" key="1">
    <source>
        <dbReference type="PROSITE" id="PS50878"/>
    </source>
</evidence>
<sequence>MDSSSILELEHHDAKAFFLKHESYCNIDLPRYFSFTNLLQKISEELSDKSLLNFDRNTHNNANQRPDIANNEMVNHLIYANKDGKLSWRPLQIIHPLVYVDLVHKITKKDNWEKLKKRFKEYQNNPQIECLSIPVKSNSQLKDKAKQILKWWESVEQESICLSLEYEYVFDTDVADCYSSIYTHSIAWAIEGKDIAKKNHRLTLLGNSIDKKIQNCQYGQTNGIPQGSILMDFIAEMILGYIDILLSEELKNKGISEYKILRYRDDYKIFVKNHSDGENILKYLSEIMMSFGLKLNSSKTKGSQDIVTQSIKKDKLAWLKIANNTKNLQKKSLIIRQHSIEYPNSGSLNSALNEFDQAIEKENKQKIYLSLEELINSLNTSNNSIEKLSSNTKQVISIIADIAYCNPKVIPVCCSIISKLFTKLEDSEPIKRLVYNKLIRMPNSGFAQIWMQRILKSDLNNFNFSEKMCNLYKGEISLWNNDWIICSNMLSILKDTPVFQQDEFSQLSNTMSNDEVYIFDY</sequence>
<dbReference type="AlphaFoldDB" id="A0A0H3PFT7"/>
<gene>
    <name evidence="3" type="ORF">CGSHi3655_08124</name>
    <name evidence="2" type="ORF">KRLU3655_LOCUS1799</name>
</gene>
<organism evidence="3 4">
    <name type="scientific">Haemophilus influenzae (strain NTHi 3655)</name>
    <dbReference type="NCBI Taxonomy" id="375177"/>
    <lineage>
        <taxon>Bacteria</taxon>
        <taxon>Pseudomonadati</taxon>
        <taxon>Pseudomonadota</taxon>
        <taxon>Gammaproteobacteria</taxon>
        <taxon>Pasteurellales</taxon>
        <taxon>Pasteurellaceae</taxon>
        <taxon>Haemophilus</taxon>
    </lineage>
</organism>
<evidence type="ECO:0000313" key="3">
    <source>
        <dbReference type="EMBL" id="EDJ93843.1"/>
    </source>
</evidence>
<reference evidence="2" key="3">
    <citation type="submission" date="2024-01" db="EMBL/GenBank/DDBJ databases">
        <authorList>
            <person name="Riesbeck K."/>
        </authorList>
    </citation>
    <scope>NUCLEOTIDE SEQUENCE</scope>
    <source>
        <strain evidence="2">3655</strain>
    </source>
</reference>
<dbReference type="Proteomes" id="UP000003185">
    <property type="component" value="Unassembled WGS sequence"/>
</dbReference>
<reference evidence="3 4" key="1">
    <citation type="journal article" date="2007" name="Genome Biol.">
        <title>Characterization and modeling of the Haemophilus influenzae core and supragenomes based on the complete genomic sequences of Rd and 12 clinical nontypeable strains.</title>
        <authorList>
            <person name="Hogg J.S."/>
            <person name="Hu F.Z."/>
            <person name="Janto B."/>
            <person name="Boissy R."/>
            <person name="Hayes J."/>
            <person name="Keefe R."/>
            <person name="Post J.C."/>
            <person name="Ehrlich G.D."/>
        </authorList>
    </citation>
    <scope>NUCLEOTIDE SEQUENCE [LARGE SCALE GENOMIC DNA]</scope>
    <source>
        <strain evidence="3">3655</strain>
        <strain evidence="4">NTHi 3655</strain>
    </source>
</reference>
<proteinExistence type="predicted"/>
<dbReference type="EMBL" id="OV040719">
    <property type="protein sequence ID" value="CAH0451723.1"/>
    <property type="molecule type" value="Genomic_DNA"/>
</dbReference>
<dbReference type="InterPro" id="IPR000477">
    <property type="entry name" value="RT_dom"/>
</dbReference>
<keyword evidence="2" id="KW-0695">RNA-directed DNA polymerase</keyword>
<evidence type="ECO:0000313" key="5">
    <source>
        <dbReference type="Proteomes" id="UP000837958"/>
    </source>
</evidence>
<dbReference type="GO" id="GO:0003964">
    <property type="term" value="F:RNA-directed DNA polymerase activity"/>
    <property type="evidence" value="ECO:0007669"/>
    <property type="project" value="UniProtKB-KW"/>
</dbReference>
<keyword evidence="2" id="KW-0548">Nucleotidyltransferase</keyword>
<accession>A0A0H3PFT7</accession>
<evidence type="ECO:0000313" key="2">
    <source>
        <dbReference type="EMBL" id="CAH0451723.1"/>
    </source>
</evidence>
<evidence type="ECO:0000313" key="4">
    <source>
        <dbReference type="Proteomes" id="UP000003185"/>
    </source>
</evidence>
<name>A0A0H3PFT7_HAEI3</name>
<dbReference type="RefSeq" id="WP_005655998.1">
    <property type="nucleotide sequence ID" value="NZ_AAZF01000001.1"/>
</dbReference>
<keyword evidence="2" id="KW-0808">Transferase</keyword>
<feature type="domain" description="Reverse transcriptase" evidence="1">
    <location>
        <begin position="58"/>
        <end position="323"/>
    </location>
</feature>
<dbReference type="Proteomes" id="UP000837958">
    <property type="component" value="Chromosome"/>
</dbReference>
<reference evidence="5" key="2">
    <citation type="submission" date="2021-11" db="EMBL/GenBank/DDBJ databases">
        <authorList>
            <person name="Riesbeck K."/>
        </authorList>
    </citation>
    <scope>NUCLEOTIDE SEQUENCE [LARGE SCALE GENOMIC DNA]</scope>
</reference>
<protein>
    <submittedName>
        <fullName evidence="3">Magnesium/nickel/cobalt transporter CorA</fullName>
    </submittedName>
    <submittedName>
        <fullName evidence="2">RNA-directed DNA polymerase</fullName>
    </submittedName>
</protein>